<evidence type="ECO:0000256" key="7">
    <source>
        <dbReference type="ARBA" id="ARBA00022827"/>
    </source>
</evidence>
<evidence type="ECO:0000256" key="1">
    <source>
        <dbReference type="ARBA" id="ARBA00001974"/>
    </source>
</evidence>
<sequence>MISHDVIIVGAGLTRMRAALEAKKEGVDVSIVTKTYPIRAHSVEAQGGIAASLARVEENSWEDHMFDTVKGADYLADQDVAEILARKAPEAILELENVGTLFSRKEDGKLNQRAFGGHSNKRAVMASDKTGHAIEHTLFEQVMKSEVNIYDEWHVTRLIAEDGVCKGIMAYDMRNGEIKVMKGKSTIFCTGGYGKVYGVTSNDLQNNGDGIALAFRAGMPLEDMEFVQFHPTGLYPRGTLITEGARGEGGHLINDDGERFAKKYAPEMMELAPRDILARAIQTEIQEGRGIDGKDHVHLDLTHIEEEKIKERLPLIRELTMDSAGVDPIEEPIPVRPTAHYSMGGIHVNTNCSTPLDGFFAAGECSCVSVHGANRLGTNSLLECVVFGRRVGREAANYASDNSMPSLSSNEYLEKERDKILHLMEGEGKEKVEELRKELQETMRDNVYIFRSREGLKEALDKIIKIRERFKEVTISDESKVFNTAYTNALELENLIDVAWNITRNALEREESRGSHYRTDYEERDDENWLKHSLSYLQNGEISLEYEDVTITKYEPKKREY</sequence>
<dbReference type="Proteomes" id="UP000070657">
    <property type="component" value="Unassembled WGS sequence"/>
</dbReference>
<dbReference type="Gene3D" id="4.10.80.40">
    <property type="entry name" value="succinate dehydrogenase protein domain"/>
    <property type="match status" value="1"/>
</dbReference>
<evidence type="ECO:0000313" key="14">
    <source>
        <dbReference type="EMBL" id="KXA93777.1"/>
    </source>
</evidence>
<dbReference type="Pfam" id="PF02910">
    <property type="entry name" value="Succ_DH_flav_C"/>
    <property type="match status" value="1"/>
</dbReference>
<keyword evidence="6" id="KW-0285">Flavoprotein</keyword>
<dbReference type="GO" id="GO:0009055">
    <property type="term" value="F:electron transfer activity"/>
    <property type="evidence" value="ECO:0007669"/>
    <property type="project" value="TreeGrafter"/>
</dbReference>
<evidence type="ECO:0000259" key="12">
    <source>
        <dbReference type="Pfam" id="PF00890"/>
    </source>
</evidence>
<gene>
    <name evidence="14" type="ORF">AKJ66_00985</name>
</gene>
<evidence type="ECO:0000256" key="11">
    <source>
        <dbReference type="PIRSR" id="PIRSR000171-1"/>
    </source>
</evidence>
<dbReference type="Pfam" id="PF00890">
    <property type="entry name" value="FAD_binding_2"/>
    <property type="match status" value="1"/>
</dbReference>
<dbReference type="SUPFAM" id="SSF56425">
    <property type="entry name" value="Succinate dehydrogenase/fumarate reductase flavoprotein, catalytic domain"/>
    <property type="match status" value="1"/>
</dbReference>
<dbReference type="NCBIfam" id="TIGR01812">
    <property type="entry name" value="sdhA_frdA_Gneg"/>
    <property type="match status" value="1"/>
</dbReference>
<evidence type="ECO:0000256" key="10">
    <source>
        <dbReference type="ARBA" id="ARBA00023136"/>
    </source>
</evidence>
<keyword evidence="9" id="KW-0560">Oxidoreductase</keyword>
<dbReference type="GO" id="GO:0008177">
    <property type="term" value="F:succinate dehydrogenase (quinone) activity"/>
    <property type="evidence" value="ECO:0007669"/>
    <property type="project" value="UniProtKB-EC"/>
</dbReference>
<dbReference type="GO" id="GO:0022900">
    <property type="term" value="P:electron transport chain"/>
    <property type="evidence" value="ECO:0007669"/>
    <property type="project" value="InterPro"/>
</dbReference>
<dbReference type="InterPro" id="IPR037099">
    <property type="entry name" value="Fum_R/Succ_DH_flav-like_C_sf"/>
</dbReference>
<evidence type="ECO:0000256" key="4">
    <source>
        <dbReference type="ARBA" id="ARBA00012792"/>
    </source>
</evidence>
<dbReference type="InterPro" id="IPR030664">
    <property type="entry name" value="SdhA/FrdA/AprA"/>
</dbReference>
<feature type="domain" description="Fumarate reductase/succinate dehydrogenase flavoprotein-like C-terminal" evidence="13">
    <location>
        <begin position="436"/>
        <end position="561"/>
    </location>
</feature>
<organism evidence="14 15">
    <name type="scientific">candidate division MSBL1 archaeon SCGC-AAA259E22</name>
    <dbReference type="NCBI Taxonomy" id="1698265"/>
    <lineage>
        <taxon>Archaea</taxon>
        <taxon>Methanobacteriati</taxon>
        <taxon>Methanobacteriota</taxon>
        <taxon>candidate division MSBL1</taxon>
    </lineage>
</organism>
<accession>A0A133UHY2</accession>
<feature type="domain" description="FAD-dependent oxidoreductase 2 FAD-binding" evidence="12">
    <location>
        <begin position="5"/>
        <end position="381"/>
    </location>
</feature>
<dbReference type="InterPro" id="IPR003953">
    <property type="entry name" value="FAD-dep_OxRdtase_2_FAD-bd"/>
</dbReference>
<evidence type="ECO:0000256" key="5">
    <source>
        <dbReference type="ARBA" id="ARBA00022448"/>
    </source>
</evidence>
<evidence type="ECO:0000259" key="13">
    <source>
        <dbReference type="Pfam" id="PF02910"/>
    </source>
</evidence>
<comment type="subcellular location">
    <subcellularLocation>
        <location evidence="2">Membrane</location>
        <topology evidence="2">Peripheral membrane protein</topology>
    </subcellularLocation>
</comment>
<comment type="similarity">
    <text evidence="3">Belongs to the FAD-dependent oxidoreductase 2 family. FRD/SDH subfamily.</text>
</comment>
<dbReference type="PIRSF" id="PIRSF000171">
    <property type="entry name" value="SDHA_APRA_LASPO"/>
    <property type="match status" value="1"/>
</dbReference>
<evidence type="ECO:0000256" key="6">
    <source>
        <dbReference type="ARBA" id="ARBA00022630"/>
    </source>
</evidence>
<dbReference type="EC" id="1.3.5.1" evidence="4"/>
<dbReference type="InterPro" id="IPR014006">
    <property type="entry name" value="Succ_Dhase_FrdA_Gneg"/>
</dbReference>
<evidence type="ECO:0000313" key="15">
    <source>
        <dbReference type="Proteomes" id="UP000070657"/>
    </source>
</evidence>
<dbReference type="SUPFAM" id="SSF51905">
    <property type="entry name" value="FAD/NAD(P)-binding domain"/>
    <property type="match status" value="1"/>
</dbReference>
<reference evidence="14 15" key="1">
    <citation type="journal article" date="2016" name="Sci. Rep.">
        <title>Metabolic traits of an uncultured archaeal lineage -MSBL1- from brine pools of the Red Sea.</title>
        <authorList>
            <person name="Mwirichia R."/>
            <person name="Alam I."/>
            <person name="Rashid M."/>
            <person name="Vinu M."/>
            <person name="Ba-Alawi W."/>
            <person name="Anthony Kamau A."/>
            <person name="Kamanda Ngugi D."/>
            <person name="Goker M."/>
            <person name="Klenk H.P."/>
            <person name="Bajic V."/>
            <person name="Stingl U."/>
        </authorList>
    </citation>
    <scope>NUCLEOTIDE SEQUENCE [LARGE SCALE GENOMIC DNA]</scope>
    <source>
        <strain evidence="14">SCGC-AAA259E22</strain>
    </source>
</reference>
<dbReference type="SUPFAM" id="SSF46977">
    <property type="entry name" value="Succinate dehydrogenase/fumarate reductase flavoprotein C-terminal domain"/>
    <property type="match status" value="1"/>
</dbReference>
<dbReference type="Gene3D" id="3.90.700.10">
    <property type="entry name" value="Succinate dehydrogenase/fumarate reductase flavoprotein, catalytic domain"/>
    <property type="match status" value="1"/>
</dbReference>
<dbReference type="EMBL" id="LHXP01000007">
    <property type="protein sequence ID" value="KXA93777.1"/>
    <property type="molecule type" value="Genomic_DNA"/>
</dbReference>
<evidence type="ECO:0000256" key="8">
    <source>
        <dbReference type="ARBA" id="ARBA00022982"/>
    </source>
</evidence>
<dbReference type="GO" id="GO:0005886">
    <property type="term" value="C:plasma membrane"/>
    <property type="evidence" value="ECO:0007669"/>
    <property type="project" value="TreeGrafter"/>
</dbReference>
<evidence type="ECO:0000256" key="9">
    <source>
        <dbReference type="ARBA" id="ARBA00023002"/>
    </source>
</evidence>
<keyword evidence="10" id="KW-0472">Membrane</keyword>
<keyword evidence="8" id="KW-0249">Electron transport</keyword>
<name>A0A133UHY2_9EURY</name>
<keyword evidence="7" id="KW-0274">FAD</keyword>
<evidence type="ECO:0000256" key="2">
    <source>
        <dbReference type="ARBA" id="ARBA00004170"/>
    </source>
</evidence>
<feature type="active site" description="Proton acceptor" evidence="11">
    <location>
        <position position="274"/>
    </location>
</feature>
<comment type="caution">
    <text evidence="14">The sequence shown here is derived from an EMBL/GenBank/DDBJ whole genome shotgun (WGS) entry which is preliminary data.</text>
</comment>
<dbReference type="GO" id="GO:0009061">
    <property type="term" value="P:anaerobic respiration"/>
    <property type="evidence" value="ECO:0007669"/>
    <property type="project" value="TreeGrafter"/>
</dbReference>
<dbReference type="FunFam" id="1.20.58.100:FF:000001">
    <property type="entry name" value="Succinate dehydrogenase flavoprotein subunit (SdhA)"/>
    <property type="match status" value="1"/>
</dbReference>
<proteinExistence type="inferred from homology"/>
<comment type="cofactor">
    <cofactor evidence="1">
        <name>FAD</name>
        <dbReference type="ChEBI" id="CHEBI:57692"/>
    </cofactor>
</comment>
<evidence type="ECO:0000256" key="3">
    <source>
        <dbReference type="ARBA" id="ARBA00008040"/>
    </source>
</evidence>
<dbReference type="Gene3D" id="3.50.50.60">
    <property type="entry name" value="FAD/NAD(P)-binding domain"/>
    <property type="match status" value="1"/>
</dbReference>
<dbReference type="Gene3D" id="1.20.58.100">
    <property type="entry name" value="Fumarate reductase/succinate dehydrogenase flavoprotein-like, C-terminal domain"/>
    <property type="match status" value="1"/>
</dbReference>
<keyword evidence="15" id="KW-1185">Reference proteome</keyword>
<dbReference type="PANTHER" id="PTHR11632:SF51">
    <property type="entry name" value="SUCCINATE DEHYDROGENASE [UBIQUINONE] FLAVOPROTEIN SUBUNIT, MITOCHONDRIAL"/>
    <property type="match status" value="1"/>
</dbReference>
<dbReference type="AlphaFoldDB" id="A0A133UHY2"/>
<dbReference type="PANTHER" id="PTHR11632">
    <property type="entry name" value="SUCCINATE DEHYDROGENASE 2 FLAVOPROTEIN SUBUNIT"/>
    <property type="match status" value="1"/>
</dbReference>
<keyword evidence="5" id="KW-0813">Transport</keyword>
<dbReference type="FunFam" id="3.90.700.10:FF:000001">
    <property type="entry name" value="Mitochondrial succinate dehydrogenase flavoprotein subunit"/>
    <property type="match status" value="1"/>
</dbReference>
<protein>
    <recommendedName>
        <fullName evidence="4">succinate dehydrogenase</fullName>
        <ecNumber evidence="4">1.3.5.1</ecNumber>
    </recommendedName>
</protein>
<dbReference type="InterPro" id="IPR015939">
    <property type="entry name" value="Fum_Rdtase/Succ_DH_flav-like_C"/>
</dbReference>
<dbReference type="InterPro" id="IPR036188">
    <property type="entry name" value="FAD/NAD-bd_sf"/>
</dbReference>
<dbReference type="InterPro" id="IPR027477">
    <property type="entry name" value="Succ_DH/fumarate_Rdtase_cat_sf"/>
</dbReference>
<dbReference type="PATRIC" id="fig|1698265.3.peg.887"/>
<dbReference type="GO" id="GO:0050660">
    <property type="term" value="F:flavin adenine dinucleotide binding"/>
    <property type="evidence" value="ECO:0007669"/>
    <property type="project" value="InterPro"/>
</dbReference>